<accession>A0A6H9YUL6</accession>
<organism evidence="1 2">
    <name type="scientific">Actinomadura rudentiformis</name>
    <dbReference type="NCBI Taxonomy" id="359158"/>
    <lineage>
        <taxon>Bacteria</taxon>
        <taxon>Bacillati</taxon>
        <taxon>Actinomycetota</taxon>
        <taxon>Actinomycetes</taxon>
        <taxon>Streptosporangiales</taxon>
        <taxon>Thermomonosporaceae</taxon>
        <taxon>Actinomadura</taxon>
    </lineage>
</organism>
<reference evidence="1 2" key="1">
    <citation type="submission" date="2019-09" db="EMBL/GenBank/DDBJ databases">
        <title>Actinomadura physcomitrii sp. nov., a novel actinomycete isolated from moss [Physcomitrium sphaericum (Ludw) Fuernr].</title>
        <authorList>
            <person name="Zhuang X."/>
            <person name="Liu C."/>
        </authorList>
    </citation>
    <scope>NUCLEOTIDE SEQUENCE [LARGE SCALE GENOMIC DNA]</scope>
    <source>
        <strain evidence="1 2">HMC1</strain>
    </source>
</reference>
<dbReference type="AlphaFoldDB" id="A0A6H9YUL6"/>
<evidence type="ECO:0000313" key="2">
    <source>
        <dbReference type="Proteomes" id="UP000468735"/>
    </source>
</evidence>
<gene>
    <name evidence="1" type="ORF">F8566_20300</name>
</gene>
<sequence>MAGASDLTALLDDAETGTSIPFNSGVDEFGVDWRMARLDGWDSPDLEEGAEPRSGADGLWDVENFFAGRTLTLAGTFAAPSYEEREAAEYRLRRAVPRNRLVSLRVNETTPRRVDCRRSGSLRVGPTSDVMGEFSIGLLAPDPRKYGVLEQAASISAGSGSGGLAPPWTPPVTLPAITTAPSQATLTNSGDYDSPPIITIRGPGDDISVVNYTTSKVLIFDLPLGATDYLVIDVAAGTTLLGGTSPRGPAPGSAVVAEFFMAPGDNLLRIFGTLTAASPPSAQISFYSAWT</sequence>
<protein>
    <recommendedName>
        <fullName evidence="3">Minor tail protein</fullName>
    </recommendedName>
</protein>
<dbReference type="RefSeq" id="WP_151562115.1">
    <property type="nucleotide sequence ID" value="NZ_WBMT01000009.1"/>
</dbReference>
<name>A0A6H9YUL6_9ACTN</name>
<evidence type="ECO:0008006" key="3">
    <source>
        <dbReference type="Google" id="ProtNLM"/>
    </source>
</evidence>
<dbReference type="OrthoDB" id="5182475at2"/>
<proteinExistence type="predicted"/>
<dbReference type="EMBL" id="WBMT01000009">
    <property type="protein sequence ID" value="KAB2347356.1"/>
    <property type="molecule type" value="Genomic_DNA"/>
</dbReference>
<keyword evidence="2" id="KW-1185">Reference proteome</keyword>
<dbReference type="Proteomes" id="UP000468735">
    <property type="component" value="Unassembled WGS sequence"/>
</dbReference>
<comment type="caution">
    <text evidence="1">The sequence shown here is derived from an EMBL/GenBank/DDBJ whole genome shotgun (WGS) entry which is preliminary data.</text>
</comment>
<evidence type="ECO:0000313" key="1">
    <source>
        <dbReference type="EMBL" id="KAB2347356.1"/>
    </source>
</evidence>